<dbReference type="eggNOG" id="ENOG502SRTK">
    <property type="taxonomic scope" value="Eukaryota"/>
</dbReference>
<proteinExistence type="predicted"/>
<name>D8PZF7_SCHCM</name>
<keyword evidence="1" id="KW-0472">Membrane</keyword>
<keyword evidence="1" id="KW-0812">Transmembrane</keyword>
<dbReference type="PANTHER" id="PTHR21310">
    <property type="entry name" value="AMINOGLYCOSIDE PHOSPHOTRANSFERASE-RELATED-RELATED"/>
    <property type="match status" value="1"/>
</dbReference>
<dbReference type="HOGENOM" id="CLU_021768_2_4_1"/>
<keyword evidence="4" id="KW-1185">Reference proteome</keyword>
<dbReference type="PANTHER" id="PTHR21310:SF39">
    <property type="entry name" value="AMINOGLYCOSIDE PHOSPHOTRANSFERASE DOMAIN-CONTAINING PROTEIN"/>
    <property type="match status" value="1"/>
</dbReference>
<dbReference type="SUPFAM" id="SSF52540">
    <property type="entry name" value="P-loop containing nucleoside triphosphate hydrolases"/>
    <property type="match status" value="1"/>
</dbReference>
<dbReference type="AlphaFoldDB" id="D8PZF7"/>
<evidence type="ECO:0000313" key="3">
    <source>
        <dbReference type="EMBL" id="EFI98856.1"/>
    </source>
</evidence>
<dbReference type="InterPro" id="IPR002575">
    <property type="entry name" value="Aminoglycoside_PTrfase"/>
</dbReference>
<accession>D8PZF7</accession>
<dbReference type="Proteomes" id="UP000007431">
    <property type="component" value="Unassembled WGS sequence"/>
</dbReference>
<dbReference type="InterPro" id="IPR051678">
    <property type="entry name" value="AGP_Transferase"/>
</dbReference>
<dbReference type="Pfam" id="PF01636">
    <property type="entry name" value="APH"/>
    <property type="match status" value="1"/>
</dbReference>
<protein>
    <recommendedName>
        <fullName evidence="2">Aminoglycoside phosphotransferase domain-containing protein</fullName>
    </recommendedName>
</protein>
<reference evidence="3 4" key="1">
    <citation type="journal article" date="2010" name="Nat. Biotechnol.">
        <title>Genome sequence of the model mushroom Schizophyllum commune.</title>
        <authorList>
            <person name="Ohm R.A."/>
            <person name="de Jong J.F."/>
            <person name="Lugones L.G."/>
            <person name="Aerts A."/>
            <person name="Kothe E."/>
            <person name="Stajich J.E."/>
            <person name="de Vries R.P."/>
            <person name="Record E."/>
            <person name="Levasseur A."/>
            <person name="Baker S.E."/>
            <person name="Bartholomew K.A."/>
            <person name="Coutinho P.M."/>
            <person name="Erdmann S."/>
            <person name="Fowler T.J."/>
            <person name="Gathman A.C."/>
            <person name="Lombard V."/>
            <person name="Henrissat B."/>
            <person name="Knabe N."/>
            <person name="Kuees U."/>
            <person name="Lilly W.W."/>
            <person name="Lindquist E."/>
            <person name="Lucas S."/>
            <person name="Magnuson J.K."/>
            <person name="Piumi F."/>
            <person name="Raudaskoski M."/>
            <person name="Salamov A."/>
            <person name="Schmutz J."/>
            <person name="Schwarze F.W.M.R."/>
            <person name="vanKuyk P.A."/>
            <person name="Horton J.S."/>
            <person name="Grigoriev I.V."/>
            <person name="Woesten H.A.B."/>
        </authorList>
    </citation>
    <scope>NUCLEOTIDE SEQUENCE [LARGE SCALE GENOMIC DNA]</scope>
    <source>
        <strain evidence="4">H4-8 / FGSC 9210</strain>
    </source>
</reference>
<dbReference type="EMBL" id="GL377304">
    <property type="protein sequence ID" value="EFI98856.1"/>
    <property type="molecule type" value="Genomic_DNA"/>
</dbReference>
<feature type="transmembrane region" description="Helical" evidence="1">
    <location>
        <begin position="165"/>
        <end position="187"/>
    </location>
</feature>
<dbReference type="Gene3D" id="3.90.1200.10">
    <property type="match status" value="1"/>
</dbReference>
<dbReference type="OrthoDB" id="4177236at2759"/>
<feature type="domain" description="Aminoglycoside phosphotransferase" evidence="2">
    <location>
        <begin position="267"/>
        <end position="438"/>
    </location>
</feature>
<dbReference type="VEuPathDB" id="FungiDB:SCHCODRAFT_02664171"/>
<gene>
    <name evidence="3" type="ORF">SCHCODRAFT_106722</name>
</gene>
<organism evidence="4">
    <name type="scientific">Schizophyllum commune (strain H4-8 / FGSC 9210)</name>
    <name type="common">Split gill fungus</name>
    <dbReference type="NCBI Taxonomy" id="578458"/>
    <lineage>
        <taxon>Eukaryota</taxon>
        <taxon>Fungi</taxon>
        <taxon>Dikarya</taxon>
        <taxon>Basidiomycota</taxon>
        <taxon>Agaricomycotina</taxon>
        <taxon>Agaricomycetes</taxon>
        <taxon>Agaricomycetidae</taxon>
        <taxon>Agaricales</taxon>
        <taxon>Schizophyllaceae</taxon>
        <taxon>Schizophyllum</taxon>
    </lineage>
</organism>
<sequence length="497" mass="56513">MRIWGKSQEPLNVAVVIVGRPESGKKSLAKALDGSIYHRSHDNQSFLFDVEIHDGSSPSTKSSNLPFMALITLAYSQRTRDEHFAELIGVAASVSSSHCFVLTKVDLVPPGANEERINCLRKRAAIAWSCASAAFSASSLTHEGLDELRGYIVFPTCRDLRHSQLVVSVLFVCAGLCGNVLFSPSFYNEQQCMALVMHHREKSADYAQVDEELATIHDDDALNQLRKLSTAKPWNQHIQRVLGASEPGLLPVKQITDSLVVKWPTSSERACLEYIRNHTTIPVPRVYRPDLSSLVMDLVEGENLLECWNKQSRFMQFRIACTLRLYVKQLRSLTSSRLGGPENGRVSGLLFRDQAYGPFRSTLQFRRFCEYVVAVSWDDLDARKCASGAPLPPIPQCKGSWDPVFVHGDLNPSNLILDKRNTLWIVDWATAGFYPAFMESQTMRYFNEYVWRDDFDKIPRSWRQYREFIAGKTDAESDRFWDYFEYTVYRFGGDPYV</sequence>
<dbReference type="KEGG" id="scm:SCHCO_02664171"/>
<dbReference type="OMA" id="TAIPNCN"/>
<dbReference type="InterPro" id="IPR011009">
    <property type="entry name" value="Kinase-like_dom_sf"/>
</dbReference>
<dbReference type="GeneID" id="9586321"/>
<evidence type="ECO:0000256" key="1">
    <source>
        <dbReference type="SAM" id="Phobius"/>
    </source>
</evidence>
<dbReference type="InterPro" id="IPR027417">
    <property type="entry name" value="P-loop_NTPase"/>
</dbReference>
<keyword evidence="1" id="KW-1133">Transmembrane helix</keyword>
<evidence type="ECO:0000259" key="2">
    <source>
        <dbReference type="Pfam" id="PF01636"/>
    </source>
</evidence>
<dbReference type="RefSeq" id="XP_003033759.1">
    <property type="nucleotide sequence ID" value="XM_003033713.1"/>
</dbReference>
<dbReference type="InParanoid" id="D8PZF7"/>
<dbReference type="SUPFAM" id="SSF56112">
    <property type="entry name" value="Protein kinase-like (PK-like)"/>
    <property type="match status" value="1"/>
</dbReference>
<feature type="non-terminal residue" evidence="3">
    <location>
        <position position="497"/>
    </location>
</feature>
<evidence type="ECO:0000313" key="4">
    <source>
        <dbReference type="Proteomes" id="UP000007431"/>
    </source>
</evidence>